<dbReference type="NCBIfam" id="NF038353">
    <property type="entry name" value="FxLYD_dom"/>
    <property type="match status" value="1"/>
</dbReference>
<dbReference type="InterPro" id="IPR047676">
    <property type="entry name" value="FxLYD_dom"/>
</dbReference>
<evidence type="ECO:0000313" key="5">
    <source>
        <dbReference type="EMBL" id="GGG14304.1"/>
    </source>
</evidence>
<comment type="caution">
    <text evidence="5">The sequence shown here is derived from an EMBL/GenBank/DDBJ whole genome shotgun (WGS) entry which is preliminary data.</text>
</comment>
<keyword evidence="6" id="KW-1185">Reference proteome</keyword>
<keyword evidence="3" id="KW-0812">Transmembrane</keyword>
<evidence type="ECO:0000256" key="2">
    <source>
        <dbReference type="SAM" id="MobiDB-lite"/>
    </source>
</evidence>
<proteinExistence type="predicted"/>
<evidence type="ECO:0000313" key="6">
    <source>
        <dbReference type="Proteomes" id="UP000644756"/>
    </source>
</evidence>
<dbReference type="Pfam" id="PF13240">
    <property type="entry name" value="Zn_Ribbon_1"/>
    <property type="match status" value="1"/>
</dbReference>
<dbReference type="Proteomes" id="UP000644756">
    <property type="component" value="Unassembled WGS sequence"/>
</dbReference>
<organism evidence="5 6">
    <name type="scientific">Paenibacillus abyssi</name>
    <dbReference type="NCBI Taxonomy" id="1340531"/>
    <lineage>
        <taxon>Bacteria</taxon>
        <taxon>Bacillati</taxon>
        <taxon>Bacillota</taxon>
        <taxon>Bacilli</taxon>
        <taxon>Bacillales</taxon>
        <taxon>Paenibacillaceae</taxon>
        <taxon>Paenibacillus</taxon>
    </lineage>
</organism>
<sequence length="418" mass="47129">MFCSQCGSKLQSESKFCNHCGAPVVSASDEEKDELGRNNDDTEIEQESGQRTEIAREEVSNSSVEMQGGKTKHRKIHWLLPLCSFIFTTAAIGVLYMVQMGINQDVDQLLADGETLALEGELAAGLGKFDIALQKRPDHPVLVNNRQLLLDAIELQDELSATSSLIEEKKFDEAMEVVKGVKDDLKTRTGPVYNQLSDLAGVKEEGIVINQVNDDFPNKTTIPELMPLLNTLKDYEGEEAKKTTQQIKQRMVELAYEKASAELADKDFSDALLTVDEVLKHDEGNEKLVSLKTTIEQQKKEFEEAEQQRIQLAIEAATREDILNRTEAVELLSLDVYTDYYGFFNIEGTVKNKATRPISYVMVYFDILDESGNIVQQGSIYLSPYYLDVGKTGSFNTYYYNDETMHTVNVTYMEWQIN</sequence>
<gene>
    <name evidence="5" type="ORF">GCM10010916_34010</name>
</gene>
<feature type="transmembrane region" description="Helical" evidence="3">
    <location>
        <begin position="76"/>
        <end position="98"/>
    </location>
</feature>
<evidence type="ECO:0000256" key="1">
    <source>
        <dbReference type="SAM" id="Coils"/>
    </source>
</evidence>
<accession>A0A917LDD4</accession>
<reference evidence="5" key="2">
    <citation type="submission" date="2020-09" db="EMBL/GenBank/DDBJ databases">
        <authorList>
            <person name="Sun Q."/>
            <person name="Zhou Y."/>
        </authorList>
    </citation>
    <scope>NUCLEOTIDE SEQUENCE</scope>
    <source>
        <strain evidence="5">CGMCC 1.12987</strain>
    </source>
</reference>
<dbReference type="InterPro" id="IPR026870">
    <property type="entry name" value="Zinc_ribbon_dom"/>
</dbReference>
<dbReference type="InterPro" id="IPR011990">
    <property type="entry name" value="TPR-like_helical_dom_sf"/>
</dbReference>
<dbReference type="EMBL" id="BMGR01000011">
    <property type="protein sequence ID" value="GGG14304.1"/>
    <property type="molecule type" value="Genomic_DNA"/>
</dbReference>
<dbReference type="RefSeq" id="WP_188532261.1">
    <property type="nucleotide sequence ID" value="NZ_BMGR01000011.1"/>
</dbReference>
<feature type="domain" description="Zinc-ribbon" evidence="4">
    <location>
        <begin position="2"/>
        <end position="24"/>
    </location>
</feature>
<dbReference type="Gene3D" id="1.25.40.10">
    <property type="entry name" value="Tetratricopeptide repeat domain"/>
    <property type="match status" value="1"/>
</dbReference>
<keyword evidence="3" id="KW-0472">Membrane</keyword>
<evidence type="ECO:0000259" key="4">
    <source>
        <dbReference type="Pfam" id="PF13240"/>
    </source>
</evidence>
<protein>
    <recommendedName>
        <fullName evidence="4">Zinc-ribbon domain-containing protein</fullName>
    </recommendedName>
</protein>
<name>A0A917LDD4_9BACL</name>
<keyword evidence="1" id="KW-0175">Coiled coil</keyword>
<feature type="region of interest" description="Disordered" evidence="2">
    <location>
        <begin position="28"/>
        <end position="51"/>
    </location>
</feature>
<dbReference type="AlphaFoldDB" id="A0A917LDD4"/>
<feature type="coiled-coil region" evidence="1">
    <location>
        <begin position="281"/>
        <end position="320"/>
    </location>
</feature>
<reference evidence="5" key="1">
    <citation type="journal article" date="2014" name="Int. J. Syst. Evol. Microbiol.">
        <title>Complete genome sequence of Corynebacterium casei LMG S-19264T (=DSM 44701T), isolated from a smear-ripened cheese.</title>
        <authorList>
            <consortium name="US DOE Joint Genome Institute (JGI-PGF)"/>
            <person name="Walter F."/>
            <person name="Albersmeier A."/>
            <person name="Kalinowski J."/>
            <person name="Ruckert C."/>
        </authorList>
    </citation>
    <scope>NUCLEOTIDE SEQUENCE</scope>
    <source>
        <strain evidence="5">CGMCC 1.12987</strain>
    </source>
</reference>
<evidence type="ECO:0000256" key="3">
    <source>
        <dbReference type="SAM" id="Phobius"/>
    </source>
</evidence>
<keyword evidence="3" id="KW-1133">Transmembrane helix</keyword>